<feature type="compositionally biased region" description="Low complexity" evidence="1">
    <location>
        <begin position="226"/>
        <end position="247"/>
    </location>
</feature>
<feature type="region of interest" description="Disordered" evidence="1">
    <location>
        <begin position="226"/>
        <end position="261"/>
    </location>
</feature>
<accession>A0ABQ6BTK0</accession>
<gene>
    <name evidence="2" type="ORF">GCM10007860_21270</name>
</gene>
<protein>
    <submittedName>
        <fullName evidence="2">Uncharacterized protein</fullName>
    </submittedName>
</protein>
<dbReference type="Proteomes" id="UP001156836">
    <property type="component" value="Unassembled WGS sequence"/>
</dbReference>
<organism evidence="2 3">
    <name type="scientific">Chitiniphilus shinanonensis</name>
    <dbReference type="NCBI Taxonomy" id="553088"/>
    <lineage>
        <taxon>Bacteria</taxon>
        <taxon>Pseudomonadati</taxon>
        <taxon>Pseudomonadota</taxon>
        <taxon>Betaproteobacteria</taxon>
        <taxon>Neisseriales</taxon>
        <taxon>Chitinibacteraceae</taxon>
        <taxon>Chitiniphilus</taxon>
    </lineage>
</organism>
<evidence type="ECO:0000313" key="3">
    <source>
        <dbReference type="Proteomes" id="UP001156836"/>
    </source>
</evidence>
<sequence>MATVPATATAKAFKRLAPAARMIDALCRRAGGFISFARPKETNQRKGRPAYAPRQAGVPSLQTIGRWLRNSLAALTQTVLAEFPPACLPLGAAEGPRADHPLPRPLPLKGRGDACDGQQTRARLLLTQKRKTLFVFSNFPPHPTGVPPVTWRRGVERDLRLATDVGHPGGAQTRGSFSLVRFFWRSKRNEPARPVAKGIKQPAPQALGVSGVAVAVVVAVTTTAATPTKALTKATQQPTPRAQPASRHAARRPRPTAQVSP</sequence>
<name>A0ABQ6BTK0_9NEIS</name>
<keyword evidence="3" id="KW-1185">Reference proteome</keyword>
<reference evidence="3" key="1">
    <citation type="journal article" date="2019" name="Int. J. Syst. Evol. Microbiol.">
        <title>The Global Catalogue of Microorganisms (GCM) 10K type strain sequencing project: providing services to taxonomists for standard genome sequencing and annotation.</title>
        <authorList>
            <consortium name="The Broad Institute Genomics Platform"/>
            <consortium name="The Broad Institute Genome Sequencing Center for Infectious Disease"/>
            <person name="Wu L."/>
            <person name="Ma J."/>
        </authorList>
    </citation>
    <scope>NUCLEOTIDE SEQUENCE [LARGE SCALE GENOMIC DNA]</scope>
    <source>
        <strain evidence="3">NBRC 104970</strain>
    </source>
</reference>
<evidence type="ECO:0000313" key="2">
    <source>
        <dbReference type="EMBL" id="GLS04978.1"/>
    </source>
</evidence>
<proteinExistence type="predicted"/>
<dbReference type="EMBL" id="BSOZ01000031">
    <property type="protein sequence ID" value="GLS04978.1"/>
    <property type="molecule type" value="Genomic_DNA"/>
</dbReference>
<evidence type="ECO:0000256" key="1">
    <source>
        <dbReference type="SAM" id="MobiDB-lite"/>
    </source>
</evidence>
<comment type="caution">
    <text evidence="2">The sequence shown here is derived from an EMBL/GenBank/DDBJ whole genome shotgun (WGS) entry which is preliminary data.</text>
</comment>